<dbReference type="GO" id="GO:0006865">
    <property type="term" value="P:amino acid transport"/>
    <property type="evidence" value="ECO:0007669"/>
    <property type="project" value="UniProtKB-KW"/>
</dbReference>
<dbReference type="InterPro" id="IPR051010">
    <property type="entry name" value="BCAA_transport"/>
</dbReference>
<keyword evidence="4" id="KW-0029">Amino-acid transport</keyword>
<evidence type="ECO:0000313" key="6">
    <source>
        <dbReference type="EMBL" id="MUM78473.1"/>
    </source>
</evidence>
<dbReference type="PRINTS" id="PR00337">
    <property type="entry name" value="LEUILEVALBP"/>
</dbReference>
<sequence>MQKVWRRVTAGPREDNVRGKTAQLTRFPLTIISALLLILSSLAACGDGRPIPVGFSGQLTGKMSDIGVYGRNGAMLAVEHINAAGGINGRPLKLIVRDDGNTPEAAIAADRELMDLGVVAIIGHMTSSQTLAALPQAAQEGVLLISPTTSTPQLSGIKDNFVRVLMDNQYHGRELAAYARNVLDLRRVVSIVETDNASYSKTFEKYFSNAFEEYGGILLRSIPYSAAAAIDWKPVMAELSGLNPDGILLTCPAQDFVTLAQNIRSAGLTARLLSGAWAYTENLLHWGGNELKGSIFVIDFAADNPSPEYVAFSNAYKRRFGNTPNFASAFAYESVLALAAGLRKTGGSAQGLLEAMAPSEPIKGVVGTFSIDQFGDVNRDIFIVTVRDGQFSTIGLRQGQPQERLP</sequence>
<dbReference type="PANTHER" id="PTHR30483:SF6">
    <property type="entry name" value="PERIPLASMIC BINDING PROTEIN OF ABC TRANSPORTER FOR NATURAL AMINO ACIDS"/>
    <property type="match status" value="1"/>
</dbReference>
<dbReference type="CDD" id="cd19983">
    <property type="entry name" value="PBP1_ABC_HAAT-like"/>
    <property type="match status" value="1"/>
</dbReference>
<dbReference type="Gene3D" id="3.40.50.2300">
    <property type="match status" value="2"/>
</dbReference>
<dbReference type="EMBL" id="WODC01000008">
    <property type="protein sequence ID" value="MUM78473.1"/>
    <property type="molecule type" value="Genomic_DNA"/>
</dbReference>
<dbReference type="Pfam" id="PF13458">
    <property type="entry name" value="Peripla_BP_6"/>
    <property type="match status" value="1"/>
</dbReference>
<dbReference type="InterPro" id="IPR028081">
    <property type="entry name" value="Leu-bd"/>
</dbReference>
<proteinExistence type="inferred from homology"/>
<gene>
    <name evidence="6" type="ORF">GKC30_12590</name>
</gene>
<evidence type="ECO:0000313" key="7">
    <source>
        <dbReference type="Proteomes" id="UP000461162"/>
    </source>
</evidence>
<comment type="caution">
    <text evidence="6">The sequence shown here is derived from an EMBL/GenBank/DDBJ whole genome shotgun (WGS) entry which is preliminary data.</text>
</comment>
<dbReference type="SUPFAM" id="SSF53822">
    <property type="entry name" value="Periplasmic binding protein-like I"/>
    <property type="match status" value="1"/>
</dbReference>
<keyword evidence="7" id="KW-1185">Reference proteome</keyword>
<dbReference type="InterPro" id="IPR028082">
    <property type="entry name" value="Peripla_BP_I"/>
</dbReference>
<evidence type="ECO:0000256" key="4">
    <source>
        <dbReference type="ARBA" id="ARBA00022970"/>
    </source>
</evidence>
<keyword evidence="2" id="KW-0813">Transport</keyword>
<keyword evidence="3" id="KW-0732">Signal</keyword>
<dbReference type="InterPro" id="IPR000709">
    <property type="entry name" value="Leu_Ile_Val-bd"/>
</dbReference>
<organism evidence="6 7">
    <name type="scientific">Pseudodesulfovibrio alkaliphilus</name>
    <dbReference type="NCBI Taxonomy" id="2661613"/>
    <lineage>
        <taxon>Bacteria</taxon>
        <taxon>Pseudomonadati</taxon>
        <taxon>Thermodesulfobacteriota</taxon>
        <taxon>Desulfovibrionia</taxon>
        <taxon>Desulfovibrionales</taxon>
        <taxon>Desulfovibrionaceae</taxon>
    </lineage>
</organism>
<evidence type="ECO:0000256" key="2">
    <source>
        <dbReference type="ARBA" id="ARBA00022448"/>
    </source>
</evidence>
<evidence type="ECO:0000256" key="1">
    <source>
        <dbReference type="ARBA" id="ARBA00010062"/>
    </source>
</evidence>
<evidence type="ECO:0000256" key="3">
    <source>
        <dbReference type="ARBA" id="ARBA00022729"/>
    </source>
</evidence>
<evidence type="ECO:0000259" key="5">
    <source>
        <dbReference type="Pfam" id="PF13458"/>
    </source>
</evidence>
<name>A0A7K1KQV9_9BACT</name>
<dbReference type="AlphaFoldDB" id="A0A7K1KQV9"/>
<accession>A0A7K1KQV9</accession>
<dbReference type="PANTHER" id="PTHR30483">
    <property type="entry name" value="LEUCINE-SPECIFIC-BINDING PROTEIN"/>
    <property type="match status" value="1"/>
</dbReference>
<comment type="similarity">
    <text evidence="1">Belongs to the leucine-binding protein family.</text>
</comment>
<protein>
    <submittedName>
        <fullName evidence="6">ABC transporter substrate-binding protein</fullName>
    </submittedName>
</protein>
<reference evidence="6 7" key="1">
    <citation type="submission" date="2019-11" db="EMBL/GenBank/DDBJ databases">
        <title>Pseudodesulfovibrio alkaliphilus, sp. nov., an alkaliphilic sulfate-reducing bacteria from mud volcano of Taman peninsula, Russia.</title>
        <authorList>
            <person name="Frolova A."/>
            <person name="Merkel A.Y."/>
            <person name="Slobodkin A.I."/>
        </authorList>
    </citation>
    <scope>NUCLEOTIDE SEQUENCE [LARGE SCALE GENOMIC DNA]</scope>
    <source>
        <strain evidence="6 7">F-1</strain>
    </source>
</reference>
<feature type="domain" description="Leucine-binding protein" evidence="5">
    <location>
        <begin position="50"/>
        <end position="389"/>
    </location>
</feature>
<dbReference type="Proteomes" id="UP000461162">
    <property type="component" value="Unassembled WGS sequence"/>
</dbReference>